<organism evidence="2 3">
    <name type="scientific">Hymenobacter crusticola</name>
    <dbReference type="NCBI Taxonomy" id="1770526"/>
    <lineage>
        <taxon>Bacteria</taxon>
        <taxon>Pseudomonadati</taxon>
        <taxon>Bacteroidota</taxon>
        <taxon>Cytophagia</taxon>
        <taxon>Cytophagales</taxon>
        <taxon>Hymenobacteraceae</taxon>
        <taxon>Hymenobacter</taxon>
    </lineage>
</organism>
<accession>A0A243W520</accession>
<dbReference type="Pfam" id="PF15640">
    <property type="entry name" value="Tox-MPTase4"/>
    <property type="match status" value="1"/>
</dbReference>
<reference evidence="2 3" key="1">
    <citation type="submission" date="2017-01" db="EMBL/GenBank/DDBJ databases">
        <title>A new Hymenobacter.</title>
        <authorList>
            <person name="Liang Y."/>
            <person name="Feng F."/>
        </authorList>
    </citation>
    <scope>NUCLEOTIDE SEQUENCE [LARGE SCALE GENOMIC DNA]</scope>
    <source>
        <strain evidence="2">MIMBbqt21</strain>
    </source>
</reference>
<dbReference type="EMBL" id="MTSE01000063">
    <property type="protein sequence ID" value="OUJ67776.1"/>
    <property type="molecule type" value="Genomic_DNA"/>
</dbReference>
<proteinExistence type="predicted"/>
<dbReference type="RefSeq" id="WP_086597511.1">
    <property type="nucleotide sequence ID" value="NZ_MTSE01000063.1"/>
</dbReference>
<sequence length="167" mass="19192">MGRGRKGSRRQKRIKPVSFEERRRSGTGYLGSKRLTKRMLGMYRPILAANYQVTLIVLKKGSPVLAYMDANGMRAGFSAPQQTIYIRRDATYFELAHEMKHAKHWAQVGAQPYQDLSTLEKETYVFQELLREKHNLTSAELLDAFRYINKIRADQGMDPLDASVLLP</sequence>
<keyword evidence="3" id="KW-1185">Reference proteome</keyword>
<comment type="caution">
    <text evidence="2">The sequence shown here is derived from an EMBL/GenBank/DDBJ whole genome shotgun (WGS) entry which is preliminary data.</text>
</comment>
<protein>
    <recommendedName>
        <fullName evidence="1">Tox-MPTase4 domain-containing protein</fullName>
    </recommendedName>
</protein>
<gene>
    <name evidence="2" type="ORF">BXP70_28510</name>
</gene>
<feature type="domain" description="Tox-MPTase4" evidence="1">
    <location>
        <begin position="42"/>
        <end position="153"/>
    </location>
</feature>
<evidence type="ECO:0000259" key="1">
    <source>
        <dbReference type="Pfam" id="PF15640"/>
    </source>
</evidence>
<evidence type="ECO:0000313" key="3">
    <source>
        <dbReference type="Proteomes" id="UP000194873"/>
    </source>
</evidence>
<dbReference type="Proteomes" id="UP000194873">
    <property type="component" value="Unassembled WGS sequence"/>
</dbReference>
<evidence type="ECO:0000313" key="2">
    <source>
        <dbReference type="EMBL" id="OUJ67776.1"/>
    </source>
</evidence>
<dbReference type="InterPro" id="IPR028912">
    <property type="entry name" value="Tox-MPTase4_dom"/>
</dbReference>
<name>A0A243W520_9BACT</name>
<dbReference type="AlphaFoldDB" id="A0A243W520"/>
<dbReference type="OrthoDB" id="1213982at2"/>